<keyword evidence="4" id="KW-1185">Reference proteome</keyword>
<protein>
    <recommendedName>
        <fullName evidence="2">CRISPR type III-associated protein domain-containing protein</fullName>
    </recommendedName>
</protein>
<accession>K9VD67</accession>
<dbReference type="eggNOG" id="COG1337">
    <property type="taxonomic scope" value="Bacteria"/>
</dbReference>
<reference evidence="3 4" key="1">
    <citation type="submission" date="2012-05" db="EMBL/GenBank/DDBJ databases">
        <title>Finished chromosome of genome of Oscillatoria sp. PCC 7112.</title>
        <authorList>
            <consortium name="US DOE Joint Genome Institute"/>
            <person name="Gugger M."/>
            <person name="Coursin T."/>
            <person name="Rippka R."/>
            <person name="Tandeau De Marsac N."/>
            <person name="Huntemann M."/>
            <person name="Wei C.-L."/>
            <person name="Han J."/>
            <person name="Detter J.C."/>
            <person name="Han C."/>
            <person name="Tapia R."/>
            <person name="Davenport K."/>
            <person name="Daligault H."/>
            <person name="Erkkila T."/>
            <person name="Gu W."/>
            <person name="Munk A.C.C."/>
            <person name="Teshima H."/>
            <person name="Xu Y."/>
            <person name="Chain P."/>
            <person name="Chen A."/>
            <person name="Krypides N."/>
            <person name="Mavromatis K."/>
            <person name="Markowitz V."/>
            <person name="Szeto E."/>
            <person name="Ivanova N."/>
            <person name="Mikhailova N."/>
            <person name="Ovchinnikova G."/>
            <person name="Pagani I."/>
            <person name="Pati A."/>
            <person name="Goodwin L."/>
            <person name="Peters L."/>
            <person name="Pitluck S."/>
            <person name="Woyke T."/>
            <person name="Kerfeld C."/>
        </authorList>
    </citation>
    <scope>NUCLEOTIDE SEQUENCE [LARGE SCALE GENOMIC DNA]</scope>
    <source>
        <strain evidence="3 4">PCC 7112</strain>
    </source>
</reference>
<keyword evidence="1" id="KW-0051">Antiviral defense</keyword>
<dbReference type="PANTHER" id="PTHR35579">
    <property type="entry name" value="CRISPR SYSTEM CMS ENDORIBONUCLEASE CSM3"/>
    <property type="match status" value="1"/>
</dbReference>
<dbReference type="Proteomes" id="UP000010478">
    <property type="component" value="Chromosome"/>
</dbReference>
<dbReference type="RefSeq" id="WP_015174777.1">
    <property type="nucleotide sequence ID" value="NC_019729.1"/>
</dbReference>
<dbReference type="OrthoDB" id="1063910at2"/>
<dbReference type="HOGENOM" id="CLU_041901_0_0_3"/>
<dbReference type="STRING" id="179408.Osc7112_0872"/>
<feature type="domain" description="CRISPR type III-associated protein" evidence="2">
    <location>
        <begin position="30"/>
        <end position="215"/>
    </location>
</feature>
<dbReference type="AlphaFoldDB" id="K9VD67"/>
<evidence type="ECO:0000313" key="3">
    <source>
        <dbReference type="EMBL" id="AFZ05449.1"/>
    </source>
</evidence>
<dbReference type="KEGG" id="oni:Osc7112_0872"/>
<evidence type="ECO:0000313" key="4">
    <source>
        <dbReference type="Proteomes" id="UP000010478"/>
    </source>
</evidence>
<sequence length="511" mass="57175">MTEEISLRENELTRKQRYIIKRIIVRGTLILDTPTCLGSGDAESPTDLPLLRDSISDRALLTGASIAGALRNYLRECERGYLASEQAEDLAPLLFGGMRSDDDGNQSPLIIDDAISNQAIKVEVRDGVKINSITRTAEDKAKYDLELLQAGTEFPLSFELLIEEKVDEAKIFKALAIALQGLEPKKDPNVSECENDSKSGEICLGMKKRRGFGRCHVKEWQVWNFNLEDENDRTVWLNFEHWHTGLLPDRETYSSIATALGLSLENKENKRDRFLIHAQFQLVGSLLIRSGQDSTGRAPDVVHLKSHRPDKSDSLPVLSGTSLAGVLRHRAERIVNTLGGNSTLVKDLFGFVEGKEAKSSRLVVHEKVIEKATELVQNRIAIDRFTGGAYHGALFDEKPIFGGDETRVYIELELRNPKDYEIGLLLLLLKDLWTSDLPVGGESSIGRGHLKGIQGDLIRHHPQNPKQWQITESNGNLQIENILHSSQSETLVKYDLEQFVKALLKELGKEV</sequence>
<dbReference type="GO" id="GO:0051607">
    <property type="term" value="P:defense response to virus"/>
    <property type="evidence" value="ECO:0007669"/>
    <property type="project" value="UniProtKB-KW"/>
</dbReference>
<name>K9VD67_9CYAN</name>
<dbReference type="EMBL" id="CP003614">
    <property type="protein sequence ID" value="AFZ05449.1"/>
    <property type="molecule type" value="Genomic_DNA"/>
</dbReference>
<gene>
    <name evidence="3" type="ORF">Osc7112_0872</name>
</gene>
<organism evidence="3 4">
    <name type="scientific">Phormidium nigroviride PCC 7112</name>
    <dbReference type="NCBI Taxonomy" id="179408"/>
    <lineage>
        <taxon>Bacteria</taxon>
        <taxon>Bacillati</taxon>
        <taxon>Cyanobacteriota</taxon>
        <taxon>Cyanophyceae</taxon>
        <taxon>Oscillatoriophycideae</taxon>
        <taxon>Oscillatoriales</taxon>
        <taxon>Oscillatoriaceae</taxon>
        <taxon>Phormidium</taxon>
    </lineage>
</organism>
<dbReference type="CDD" id="cd09726">
    <property type="entry name" value="RAMP_I_III"/>
    <property type="match status" value="2"/>
</dbReference>
<evidence type="ECO:0000259" key="2">
    <source>
        <dbReference type="Pfam" id="PF03787"/>
    </source>
</evidence>
<dbReference type="InterPro" id="IPR005537">
    <property type="entry name" value="RAMP_III_fam"/>
</dbReference>
<evidence type="ECO:0000256" key="1">
    <source>
        <dbReference type="ARBA" id="ARBA00023118"/>
    </source>
</evidence>
<dbReference type="Pfam" id="PF03787">
    <property type="entry name" value="RAMPs"/>
    <property type="match status" value="2"/>
</dbReference>
<proteinExistence type="predicted"/>
<dbReference type="PANTHER" id="PTHR35579:SF6">
    <property type="entry name" value="DUF324 DOMAIN-CONTAINING PROTEIN"/>
    <property type="match status" value="1"/>
</dbReference>
<feature type="domain" description="CRISPR type III-associated protein" evidence="2">
    <location>
        <begin position="282"/>
        <end position="450"/>
    </location>
</feature>
<dbReference type="InterPro" id="IPR052216">
    <property type="entry name" value="CRISPR_Csm3_endoribonuclease"/>
</dbReference>